<sequence length="178" mass="20245">MHIVYLRLTLFIFFFCHFTVQASPIKDEGQGRVYVNGQILTSVCNIHTEDVWQEFVFDSLTPHIVENNNGLNEKRFSIRLVNCDLRDEDKWRSIAFTFSGEAVSHAPSLFSLRGEAKGIALKVTDSDGEQALPGIPMHSVVLSQNEHQFDYVMQVVPDGKVYIEGDWAGAIRFMLSYQ</sequence>
<dbReference type="Proteomes" id="UP000006690">
    <property type="component" value="Chromosome"/>
</dbReference>
<dbReference type="HOGENOM" id="CLU_088965_4_1_6"/>
<feature type="signal peptide" evidence="1">
    <location>
        <begin position="1"/>
        <end position="22"/>
    </location>
</feature>
<dbReference type="RefSeq" id="WP_014594230.1">
    <property type="nucleotide sequence ID" value="NC_017531.2"/>
</dbReference>
<evidence type="ECO:0000256" key="1">
    <source>
        <dbReference type="SAM" id="SignalP"/>
    </source>
</evidence>
<dbReference type="PANTHER" id="PTHR33420">
    <property type="entry name" value="FIMBRIAL SUBUNIT ELFA-RELATED"/>
    <property type="match status" value="1"/>
</dbReference>
<dbReference type="InterPro" id="IPR008966">
    <property type="entry name" value="Adhesion_dom_sf"/>
</dbReference>
<dbReference type="InterPro" id="IPR036937">
    <property type="entry name" value="Adhesion_dom_fimbrial_sf"/>
</dbReference>
<proteinExistence type="predicted"/>
<dbReference type="Gene3D" id="2.60.40.1090">
    <property type="entry name" value="Fimbrial-type adhesion domain"/>
    <property type="match status" value="1"/>
</dbReference>
<reference evidence="3" key="1">
    <citation type="journal article" date="2012" name="Appl. Microbiol. Biotechnol.">
        <title>The complete genome sequence of Pantoea ananatis AJ13355, an organism with great biotechnological potential.</title>
        <authorList>
            <person name="Hara Y."/>
            <person name="Kadotani N."/>
            <person name="Izui H."/>
            <person name="Katashkina J.I."/>
            <person name="Kuvaeva T.M."/>
            <person name="Andreeva I.G."/>
            <person name="Golubeva L.I."/>
            <person name="Malko D.B."/>
            <person name="Makeev V.J."/>
            <person name="Mashko S.V."/>
            <person name="Kozlov Y.I."/>
        </authorList>
    </citation>
    <scope>NUCLEOTIDE SEQUENCE [LARGE SCALE GENOMIC DNA]</scope>
    <source>
        <strain evidence="3">AJ13355</strain>
    </source>
</reference>
<gene>
    <name evidence="2" type="primary">prsH</name>
    <name evidence="2" type="ordered locus">PAJ_2014</name>
</gene>
<dbReference type="PANTHER" id="PTHR33420:SF12">
    <property type="entry name" value="FIMBRIN-LIKE PROTEIN FIMI-RELATED"/>
    <property type="match status" value="1"/>
</dbReference>
<dbReference type="GO" id="GO:0043709">
    <property type="term" value="P:cell adhesion involved in single-species biofilm formation"/>
    <property type="evidence" value="ECO:0007669"/>
    <property type="project" value="TreeGrafter"/>
</dbReference>
<dbReference type="SUPFAM" id="SSF49401">
    <property type="entry name" value="Bacterial adhesins"/>
    <property type="match status" value="1"/>
</dbReference>
<dbReference type="InterPro" id="IPR050263">
    <property type="entry name" value="Bact_Fimbrial_Adh_Pro"/>
</dbReference>
<dbReference type="OrthoDB" id="6986861at2"/>
<name>A0A0H3L5H3_PANAA</name>
<feature type="chain" id="PRO_5002614205" evidence="1">
    <location>
        <begin position="23"/>
        <end position="178"/>
    </location>
</feature>
<protein>
    <submittedName>
        <fullName evidence="2">PRS fimbrial minor pilin protein PrsH</fullName>
    </submittedName>
</protein>
<organism evidence="2 3">
    <name type="scientific">Pantoea ananatis (strain AJ13355)</name>
    <dbReference type="NCBI Taxonomy" id="932677"/>
    <lineage>
        <taxon>Bacteria</taxon>
        <taxon>Pseudomonadati</taxon>
        <taxon>Pseudomonadota</taxon>
        <taxon>Gammaproteobacteria</taxon>
        <taxon>Enterobacterales</taxon>
        <taxon>Erwiniaceae</taxon>
        <taxon>Pantoea</taxon>
    </lineage>
</organism>
<dbReference type="eggNOG" id="COG3539">
    <property type="taxonomic scope" value="Bacteria"/>
</dbReference>
<dbReference type="AlphaFoldDB" id="A0A0H3L5H3"/>
<accession>A0A0H3L5H3</accession>
<dbReference type="PATRIC" id="fig|932677.3.peg.2337"/>
<evidence type="ECO:0000313" key="2">
    <source>
        <dbReference type="EMBL" id="BAK12094.1"/>
    </source>
</evidence>
<dbReference type="EMBL" id="AP012032">
    <property type="protein sequence ID" value="BAK12094.1"/>
    <property type="molecule type" value="Genomic_DNA"/>
</dbReference>
<keyword evidence="1" id="KW-0732">Signal</keyword>
<dbReference type="GO" id="GO:0009289">
    <property type="term" value="C:pilus"/>
    <property type="evidence" value="ECO:0007669"/>
    <property type="project" value="InterPro"/>
</dbReference>
<dbReference type="KEGG" id="paj:PAJ_2014"/>
<evidence type="ECO:0000313" key="3">
    <source>
        <dbReference type="Proteomes" id="UP000006690"/>
    </source>
</evidence>